<feature type="region of interest" description="Disordered" evidence="7">
    <location>
        <begin position="1"/>
        <end position="36"/>
    </location>
</feature>
<protein>
    <submittedName>
        <fullName evidence="9">DNA binding</fullName>
    </submittedName>
</protein>
<evidence type="ECO:0000256" key="7">
    <source>
        <dbReference type="SAM" id="MobiDB-lite"/>
    </source>
</evidence>
<sequence length="790" mass="88798">MISWKARRPRQRRPQMLGRMTRDHRRPSAVEKKEKGPGLAERVIDVRSELDSWTGFAHLIPPYSSSKLDARDVHQIADTRVRKKTRCTGRCPCTLCLRAGLSCEYTAQYTRGRLPSVMVDEAAMTAASKAGNTMLNTVPVEDNPLRDLPSFQYAGNGLSTPSAHDRPILERVNRVNGNHEDSNRDPPSRTSPEPAQAQTDSQGHYVGSSSGVSFLIRIQKRLHQNTPTPQDSSIFAWGDSPLPEFDPTFFVLPPKPDAQRLVERYFDYAAPTHRFIHRPTIERWVHEFYETRGDMHAKEDAAAKTALLLIVFAQAQAYMPPGSTTRENSARYFFAAEHQLSKERGAVRLASVQARLLQCFYLLTQSRINHCWSLFGTTAHLALAIGLNRGRRYDPSGTVDYVELESRRRTFWVAYSLDKYLSAALGRPRTYKDEDIDQELPTVVNDSDLHPQYISPSTSKSPSHMMAPVEHIKLTRIVSLVLRDLYPIRPPSLALRIELSAKYTKELDIWRAALGPFLDAAGIESSLLIPIYQRQRGVLNLAYYHAMLLIHRPFLLSNFANLTGIRSHPSYQAPADTSANIASCLDAAMNIVRVVDDVFTSSNLFRAFWFTQYYAFCAVVVLYIYRIRQHLLTPGQCEEYFDAGQKCQRQLESISETDCLARRYCVVLEELRLEAMRQTNHQNRSGGIPRTAPLPVPGTAVTQQDQASSTVLPLPETRPQNGASPDLTASFYNNVPQTPDSTVFNSSYLPSNSVMADLTSWGQFDSLVTAGIGIFDGGFQDDNFGLGFNL</sequence>
<dbReference type="CDD" id="cd12148">
    <property type="entry name" value="fungal_TF_MHR"/>
    <property type="match status" value="1"/>
</dbReference>
<evidence type="ECO:0000256" key="4">
    <source>
        <dbReference type="ARBA" id="ARBA00023125"/>
    </source>
</evidence>
<keyword evidence="5" id="KW-0804">Transcription</keyword>
<gene>
    <name evidence="9" type="ORF">ST47_g6944</name>
</gene>
<evidence type="ECO:0000259" key="8">
    <source>
        <dbReference type="SMART" id="SM00906"/>
    </source>
</evidence>
<dbReference type="STRING" id="5454.A0A163BS33"/>
<comment type="caution">
    <text evidence="9">The sequence shown here is derived from an EMBL/GenBank/DDBJ whole genome shotgun (WGS) entry which is preliminary data.</text>
</comment>
<reference evidence="9 10" key="1">
    <citation type="journal article" date="2016" name="Sci. Rep.">
        <title>Draft genome sequencing and secretome analysis of fungal phytopathogen Ascochyta rabiei provides insight into the necrotrophic effector repertoire.</title>
        <authorList>
            <person name="Verma S."/>
            <person name="Gazara R.K."/>
            <person name="Nizam S."/>
            <person name="Parween S."/>
            <person name="Chattopadhyay D."/>
            <person name="Verma P.K."/>
        </authorList>
    </citation>
    <scope>NUCLEOTIDE SEQUENCE [LARGE SCALE GENOMIC DNA]</scope>
    <source>
        <strain evidence="9 10">ArDII</strain>
    </source>
</reference>
<dbReference type="OrthoDB" id="2579025at2759"/>
<dbReference type="GO" id="GO:0005634">
    <property type="term" value="C:nucleus"/>
    <property type="evidence" value="ECO:0007669"/>
    <property type="project" value="UniProtKB-SubCell"/>
</dbReference>
<keyword evidence="10" id="KW-1185">Reference proteome</keyword>
<name>A0A163BS33_DIDRA</name>
<dbReference type="GO" id="GO:0008270">
    <property type="term" value="F:zinc ion binding"/>
    <property type="evidence" value="ECO:0007669"/>
    <property type="project" value="InterPro"/>
</dbReference>
<comment type="subcellular location">
    <subcellularLocation>
        <location evidence="1">Nucleus</location>
    </subcellularLocation>
</comment>
<feature type="compositionally biased region" description="Basic and acidic residues" evidence="7">
    <location>
        <begin position="26"/>
        <end position="36"/>
    </location>
</feature>
<dbReference type="InterPro" id="IPR051711">
    <property type="entry name" value="Stress_Response_Reg"/>
</dbReference>
<keyword evidence="3" id="KW-0805">Transcription regulation</keyword>
<proteinExistence type="predicted"/>
<dbReference type="GO" id="GO:0006351">
    <property type="term" value="P:DNA-templated transcription"/>
    <property type="evidence" value="ECO:0007669"/>
    <property type="project" value="InterPro"/>
</dbReference>
<keyword evidence="6" id="KW-0539">Nucleus</keyword>
<dbReference type="GO" id="GO:0043565">
    <property type="term" value="F:sequence-specific DNA binding"/>
    <property type="evidence" value="ECO:0007669"/>
    <property type="project" value="TreeGrafter"/>
</dbReference>
<keyword evidence="2" id="KW-0479">Metal-binding</keyword>
<dbReference type="PANTHER" id="PTHR47540">
    <property type="entry name" value="THIAMINE REPRESSIBLE GENES REGULATORY PROTEIN THI5"/>
    <property type="match status" value="1"/>
</dbReference>
<dbReference type="GO" id="GO:0045944">
    <property type="term" value="P:positive regulation of transcription by RNA polymerase II"/>
    <property type="evidence" value="ECO:0007669"/>
    <property type="project" value="TreeGrafter"/>
</dbReference>
<evidence type="ECO:0000313" key="10">
    <source>
        <dbReference type="Proteomes" id="UP000076837"/>
    </source>
</evidence>
<organism evidence="9 10">
    <name type="scientific">Didymella rabiei</name>
    <name type="common">Chickpea ascochyta blight fungus</name>
    <name type="synonym">Mycosphaerella rabiei</name>
    <dbReference type="NCBI Taxonomy" id="5454"/>
    <lineage>
        <taxon>Eukaryota</taxon>
        <taxon>Fungi</taxon>
        <taxon>Dikarya</taxon>
        <taxon>Ascomycota</taxon>
        <taxon>Pezizomycotina</taxon>
        <taxon>Dothideomycetes</taxon>
        <taxon>Pleosporomycetidae</taxon>
        <taxon>Pleosporales</taxon>
        <taxon>Pleosporineae</taxon>
        <taxon>Didymellaceae</taxon>
        <taxon>Ascochyta</taxon>
    </lineage>
</organism>
<dbReference type="GO" id="GO:0000981">
    <property type="term" value="F:DNA-binding transcription factor activity, RNA polymerase II-specific"/>
    <property type="evidence" value="ECO:0007669"/>
    <property type="project" value="InterPro"/>
</dbReference>
<feature type="domain" description="Xylanolytic transcriptional activator regulatory" evidence="8">
    <location>
        <begin position="371"/>
        <end position="447"/>
    </location>
</feature>
<dbReference type="SMART" id="SM00906">
    <property type="entry name" value="Fungal_trans"/>
    <property type="match status" value="1"/>
</dbReference>
<accession>A0A163BS33</accession>
<dbReference type="Proteomes" id="UP000076837">
    <property type="component" value="Unassembled WGS sequence"/>
</dbReference>
<evidence type="ECO:0000256" key="6">
    <source>
        <dbReference type="ARBA" id="ARBA00023242"/>
    </source>
</evidence>
<evidence type="ECO:0000256" key="5">
    <source>
        <dbReference type="ARBA" id="ARBA00023163"/>
    </source>
</evidence>
<evidence type="ECO:0000256" key="2">
    <source>
        <dbReference type="ARBA" id="ARBA00022723"/>
    </source>
</evidence>
<feature type="compositionally biased region" description="Basic residues" evidence="7">
    <location>
        <begin position="1"/>
        <end position="13"/>
    </location>
</feature>
<dbReference type="PANTHER" id="PTHR47540:SF3">
    <property type="entry name" value="ZN(II)2CYS6 TRANSCRIPTION FACTOR (EUROFUNG)"/>
    <property type="match status" value="1"/>
</dbReference>
<dbReference type="EMBL" id="JYNV01000231">
    <property type="protein sequence ID" value="KZM21943.1"/>
    <property type="molecule type" value="Genomic_DNA"/>
</dbReference>
<dbReference type="InterPro" id="IPR007219">
    <property type="entry name" value="XnlR_reg_dom"/>
</dbReference>
<evidence type="ECO:0000256" key="1">
    <source>
        <dbReference type="ARBA" id="ARBA00004123"/>
    </source>
</evidence>
<dbReference type="AlphaFoldDB" id="A0A163BS33"/>
<evidence type="ECO:0000256" key="3">
    <source>
        <dbReference type="ARBA" id="ARBA00023015"/>
    </source>
</evidence>
<feature type="region of interest" description="Disordered" evidence="7">
    <location>
        <begin position="148"/>
        <end position="206"/>
    </location>
</feature>
<evidence type="ECO:0000313" key="9">
    <source>
        <dbReference type="EMBL" id="KZM21943.1"/>
    </source>
</evidence>
<feature type="compositionally biased region" description="Polar residues" evidence="7">
    <location>
        <begin position="188"/>
        <end position="206"/>
    </location>
</feature>
<dbReference type="Pfam" id="PF04082">
    <property type="entry name" value="Fungal_trans"/>
    <property type="match status" value="1"/>
</dbReference>
<dbReference type="InterPro" id="IPR001138">
    <property type="entry name" value="Zn2Cys6_DnaBD"/>
</dbReference>
<dbReference type="InterPro" id="IPR036864">
    <property type="entry name" value="Zn2-C6_fun-type_DNA-bd_sf"/>
</dbReference>
<dbReference type="Gene3D" id="4.10.240.10">
    <property type="entry name" value="Zn(2)-C6 fungal-type DNA-binding domain"/>
    <property type="match status" value="1"/>
</dbReference>
<dbReference type="CDD" id="cd00067">
    <property type="entry name" value="GAL4"/>
    <property type="match status" value="1"/>
</dbReference>
<keyword evidence="4" id="KW-0238">DNA-binding</keyword>
<feature type="compositionally biased region" description="Basic and acidic residues" evidence="7">
    <location>
        <begin position="163"/>
        <end position="187"/>
    </location>
</feature>